<dbReference type="RefSeq" id="WP_205188342.1">
    <property type="nucleotide sequence ID" value="NZ_JAFBFC010000006.1"/>
</dbReference>
<reference evidence="4 5" key="1">
    <citation type="submission" date="2021-01" db="EMBL/GenBank/DDBJ databases">
        <title>Genomic Encyclopedia of Type Strains, Phase IV (KMG-IV): sequencing the most valuable type-strain genomes for metagenomic binning, comparative biology and taxonomic classification.</title>
        <authorList>
            <person name="Goeker M."/>
        </authorList>
    </citation>
    <scope>NUCLEOTIDE SEQUENCE [LARGE SCALE GENOMIC DNA]</scope>
    <source>
        <strain evidence="4 5">DSM 104297</strain>
    </source>
</reference>
<feature type="chain" id="PRO_5045638092" description="SLH domain-containing protein" evidence="2">
    <location>
        <begin position="25"/>
        <end position="373"/>
    </location>
</feature>
<evidence type="ECO:0000313" key="5">
    <source>
        <dbReference type="Proteomes" id="UP000809829"/>
    </source>
</evidence>
<evidence type="ECO:0000313" key="4">
    <source>
        <dbReference type="EMBL" id="MBM7704340.1"/>
    </source>
</evidence>
<feature type="domain" description="SLH" evidence="3">
    <location>
        <begin position="27"/>
        <end position="90"/>
    </location>
</feature>
<dbReference type="PANTHER" id="PTHR43308:SF1">
    <property type="entry name" value="OUTER MEMBRANE PROTEIN ALPHA"/>
    <property type="match status" value="1"/>
</dbReference>
<name>A0ABS2QXY5_9BACI</name>
<evidence type="ECO:0000256" key="2">
    <source>
        <dbReference type="SAM" id="SignalP"/>
    </source>
</evidence>
<organism evidence="4 5">
    <name type="scientific">Priestia iocasae</name>
    <dbReference type="NCBI Taxonomy" id="2291674"/>
    <lineage>
        <taxon>Bacteria</taxon>
        <taxon>Bacillati</taxon>
        <taxon>Bacillota</taxon>
        <taxon>Bacilli</taxon>
        <taxon>Bacillales</taxon>
        <taxon>Bacillaceae</taxon>
        <taxon>Priestia</taxon>
    </lineage>
</organism>
<dbReference type="PANTHER" id="PTHR43308">
    <property type="entry name" value="OUTER MEMBRANE PROTEIN ALPHA-RELATED"/>
    <property type="match status" value="1"/>
</dbReference>
<accession>A0ABS2QXY5</accession>
<feature type="signal peptide" evidence="2">
    <location>
        <begin position="1"/>
        <end position="24"/>
    </location>
</feature>
<evidence type="ECO:0000259" key="3">
    <source>
        <dbReference type="PROSITE" id="PS51272"/>
    </source>
</evidence>
<keyword evidence="5" id="KW-1185">Reference proteome</keyword>
<evidence type="ECO:0000256" key="1">
    <source>
        <dbReference type="ARBA" id="ARBA00022729"/>
    </source>
</evidence>
<proteinExistence type="predicted"/>
<protein>
    <recommendedName>
        <fullName evidence="3">SLH domain-containing protein</fullName>
    </recommendedName>
</protein>
<dbReference type="InterPro" id="IPR001119">
    <property type="entry name" value="SLH_dom"/>
</dbReference>
<dbReference type="Proteomes" id="UP000809829">
    <property type="component" value="Unassembled WGS sequence"/>
</dbReference>
<dbReference type="PROSITE" id="PS51272">
    <property type="entry name" value="SLH"/>
    <property type="match status" value="2"/>
</dbReference>
<dbReference type="InterPro" id="IPR051465">
    <property type="entry name" value="Cell_Envelope_Struct_Comp"/>
</dbReference>
<sequence length="373" mass="42385">MKKTRFLILVLTLLIALFSPSLNTGQAASSFKDVPSNHSTKKEIDYLIGLGIIKGYNDGTFRPYNNVTNAQAATMLVRALKLHTNGRPNPQFTDVFSTNPAFKEIATAVDAGIFPKSKAFYPNASISREAMARALVNAFKLQGSEGIYFTDVSESYWSYPYISKLAANQITTGYPDGSFKPKNTVTRAQFSAFVARSLNKTFKPRVENRVVTGGLKHNPTKSYVYNLYNHFTGYEKASWQYEWTNQSGWDNWTAYYEDDYDGEDVYYSQREDKGGMYFGWQDSEISFALPYPLTLNKKWSSERYTYEGDKIDYYVVTNIAKTITTPAGTFHNVIEIKDYDGYYLYYAQGIGHILTIDATQQPAKKTIELVEIY</sequence>
<dbReference type="EMBL" id="JAFBFC010000006">
    <property type="protein sequence ID" value="MBM7704340.1"/>
    <property type="molecule type" value="Genomic_DNA"/>
</dbReference>
<gene>
    <name evidence="4" type="ORF">JOC83_003195</name>
</gene>
<comment type="caution">
    <text evidence="4">The sequence shown here is derived from an EMBL/GenBank/DDBJ whole genome shotgun (WGS) entry which is preliminary data.</text>
</comment>
<feature type="domain" description="SLH" evidence="3">
    <location>
        <begin position="145"/>
        <end position="208"/>
    </location>
</feature>
<dbReference type="Pfam" id="PF00395">
    <property type="entry name" value="SLH"/>
    <property type="match status" value="3"/>
</dbReference>
<keyword evidence="1 2" id="KW-0732">Signal</keyword>